<dbReference type="STRING" id="1079859.SAMN04515674_101205"/>
<organism evidence="1 2">
    <name type="scientific">Pseudarcicella hirudinis</name>
    <dbReference type="NCBI Taxonomy" id="1079859"/>
    <lineage>
        <taxon>Bacteria</taxon>
        <taxon>Pseudomonadati</taxon>
        <taxon>Bacteroidota</taxon>
        <taxon>Cytophagia</taxon>
        <taxon>Cytophagales</taxon>
        <taxon>Flectobacillaceae</taxon>
        <taxon>Pseudarcicella</taxon>
    </lineage>
</organism>
<dbReference type="AlphaFoldDB" id="A0A1I5MA22"/>
<accession>A0A1I5MA22</accession>
<dbReference type="Proteomes" id="UP000199306">
    <property type="component" value="Unassembled WGS sequence"/>
</dbReference>
<protein>
    <submittedName>
        <fullName evidence="1">Uncharacterized protein</fullName>
    </submittedName>
</protein>
<name>A0A1I5MA22_9BACT</name>
<keyword evidence="2" id="KW-1185">Reference proteome</keyword>
<evidence type="ECO:0000313" key="1">
    <source>
        <dbReference type="EMBL" id="SFP06369.1"/>
    </source>
</evidence>
<sequence>MEICFSRKDFCFWHDKYSNTFFCFSGDSCVYSYGFLEQYPDNNILIYENQEVYYRFYKIGFKLT</sequence>
<proteinExistence type="predicted"/>
<reference evidence="1 2" key="1">
    <citation type="submission" date="2016-10" db="EMBL/GenBank/DDBJ databases">
        <authorList>
            <person name="de Groot N.N."/>
        </authorList>
    </citation>
    <scope>NUCLEOTIDE SEQUENCE [LARGE SCALE GENOMIC DNA]</scope>
    <source>
        <strain evidence="2">E92,LMG 26720,CCM 7988</strain>
    </source>
</reference>
<evidence type="ECO:0000313" key="2">
    <source>
        <dbReference type="Proteomes" id="UP000199306"/>
    </source>
</evidence>
<gene>
    <name evidence="1" type="ORF">SAMN04515674_101205</name>
</gene>
<dbReference type="EMBL" id="FOXH01000001">
    <property type="protein sequence ID" value="SFP06369.1"/>
    <property type="molecule type" value="Genomic_DNA"/>
</dbReference>